<dbReference type="InterPro" id="IPR004089">
    <property type="entry name" value="MCPsignal_dom"/>
</dbReference>
<keyword evidence="8" id="KW-1185">Reference proteome</keyword>
<dbReference type="Gene3D" id="1.10.287.950">
    <property type="entry name" value="Methyl-accepting chemotaxis protein"/>
    <property type="match status" value="1"/>
</dbReference>
<dbReference type="HOGENOM" id="CLU_000445_137_0_5"/>
<evidence type="ECO:0000256" key="4">
    <source>
        <dbReference type="SAM" id="MobiDB-lite"/>
    </source>
</evidence>
<keyword evidence="5" id="KW-0472">Membrane</keyword>
<feature type="transmembrane region" description="Helical" evidence="5">
    <location>
        <begin position="64"/>
        <end position="84"/>
    </location>
</feature>
<evidence type="ECO:0000259" key="6">
    <source>
        <dbReference type="PROSITE" id="PS50111"/>
    </source>
</evidence>
<evidence type="ECO:0000256" key="5">
    <source>
        <dbReference type="SAM" id="Phobius"/>
    </source>
</evidence>
<sequence precursor="true">MTSLNQIRQRAQTVTLLIMGGLCLTLIITAGIFATERMLPAGLVGVALLAIAGASWRFDPNSAASRATVGTALIGYPALFVYLLSGSPWQIDMHMMFFAALSISAVMLDWRVIVAASAATAVHHLSLNFFLPWAVFPDGADFFRVVFHAVIVVGQSGALVWMTYNSAKALDGADRKAAEAAEATSAAAKSADAQLETKDSADRQRLAIAKLAREFEEALRVVSGGISGAAGQVSGLASDLNGDAEATRQGASEASSRASTTNSNVQSVAAAAQELSASIGEVARILQNSGDVSERAAAEAEGAGRSIDALETAAKEIEDIMRLVAGVAEQTNLLALNATIEAARAGEAGKGFAVVASEVKALAEQTTRASSDIGQKIESMRGASGGAADSLGRIAEIISELRQSTESVQGAFAEQNQATQEIASLAERAAVETTEVNNSMNSVNEAAERTNAAAEAFTRASGELGEAASRLDEELNRFRSDLDAA</sequence>
<dbReference type="Pfam" id="PF00015">
    <property type="entry name" value="MCPsignal"/>
    <property type="match status" value="1"/>
</dbReference>
<feature type="transmembrane region" description="Helical" evidence="5">
    <location>
        <begin position="12"/>
        <end position="34"/>
    </location>
</feature>
<dbReference type="InterPro" id="IPR004090">
    <property type="entry name" value="Chemotax_Me-accpt_rcpt"/>
</dbReference>
<dbReference type="GO" id="GO:0007165">
    <property type="term" value="P:signal transduction"/>
    <property type="evidence" value="ECO:0007669"/>
    <property type="project" value="UniProtKB-KW"/>
</dbReference>
<feature type="transmembrane region" description="Helical" evidence="5">
    <location>
        <begin position="41"/>
        <end position="58"/>
    </location>
</feature>
<dbReference type="eggNOG" id="COG0840">
    <property type="taxonomic scope" value="Bacteria"/>
</dbReference>
<evidence type="ECO:0000256" key="2">
    <source>
        <dbReference type="ARBA" id="ARBA00029447"/>
    </source>
</evidence>
<dbReference type="PANTHER" id="PTHR32089">
    <property type="entry name" value="METHYL-ACCEPTING CHEMOTAXIS PROTEIN MCPB"/>
    <property type="match status" value="1"/>
</dbReference>
<name>Q0ATR0_MARMM</name>
<dbReference type="PROSITE" id="PS50111">
    <property type="entry name" value="CHEMOTAXIS_TRANSDUC_2"/>
    <property type="match status" value="1"/>
</dbReference>
<dbReference type="GO" id="GO:0004888">
    <property type="term" value="F:transmembrane signaling receptor activity"/>
    <property type="evidence" value="ECO:0007669"/>
    <property type="project" value="InterPro"/>
</dbReference>
<dbReference type="EMBL" id="CP000449">
    <property type="protein sequence ID" value="ABI64327.1"/>
    <property type="molecule type" value="Genomic_DNA"/>
</dbReference>
<proteinExistence type="inferred from homology"/>
<feature type="region of interest" description="Disordered" evidence="4">
    <location>
        <begin position="242"/>
        <end position="265"/>
    </location>
</feature>
<keyword evidence="5" id="KW-1133">Transmembrane helix</keyword>
<dbReference type="PANTHER" id="PTHR32089:SF112">
    <property type="entry name" value="LYSOZYME-LIKE PROTEIN-RELATED"/>
    <property type="match status" value="1"/>
</dbReference>
<dbReference type="PRINTS" id="PR00260">
    <property type="entry name" value="CHEMTRNSDUCR"/>
</dbReference>
<dbReference type="OrthoDB" id="354287at2"/>
<evidence type="ECO:0000313" key="7">
    <source>
        <dbReference type="EMBL" id="ABI64327.1"/>
    </source>
</evidence>
<organism evidence="7 8">
    <name type="scientific">Maricaulis maris (strain MCS10)</name>
    <name type="common">Caulobacter maris</name>
    <dbReference type="NCBI Taxonomy" id="394221"/>
    <lineage>
        <taxon>Bacteria</taxon>
        <taxon>Pseudomonadati</taxon>
        <taxon>Pseudomonadota</taxon>
        <taxon>Alphaproteobacteria</taxon>
        <taxon>Maricaulales</taxon>
        <taxon>Maricaulaceae</taxon>
        <taxon>Maricaulis</taxon>
    </lineage>
</organism>
<comment type="similarity">
    <text evidence="2">Belongs to the methyl-accepting chemotaxis (MCP) protein family.</text>
</comment>
<dbReference type="Proteomes" id="UP000001964">
    <property type="component" value="Chromosome"/>
</dbReference>
<gene>
    <name evidence="7" type="ordered locus">Mmar10_0031</name>
</gene>
<evidence type="ECO:0000256" key="3">
    <source>
        <dbReference type="PROSITE-ProRule" id="PRU00284"/>
    </source>
</evidence>
<dbReference type="GO" id="GO:0006935">
    <property type="term" value="P:chemotaxis"/>
    <property type="evidence" value="ECO:0007669"/>
    <property type="project" value="InterPro"/>
</dbReference>
<keyword evidence="5" id="KW-0812">Transmembrane</keyword>
<accession>Q0ATR0</accession>
<dbReference type="STRING" id="394221.Mmar10_0031"/>
<keyword evidence="1 3" id="KW-0807">Transducer</keyword>
<dbReference type="GO" id="GO:0016020">
    <property type="term" value="C:membrane"/>
    <property type="evidence" value="ECO:0007669"/>
    <property type="project" value="InterPro"/>
</dbReference>
<dbReference type="AlphaFoldDB" id="Q0ATR0"/>
<dbReference type="SMART" id="SM00283">
    <property type="entry name" value="MA"/>
    <property type="match status" value="1"/>
</dbReference>
<evidence type="ECO:0000313" key="8">
    <source>
        <dbReference type="Proteomes" id="UP000001964"/>
    </source>
</evidence>
<feature type="domain" description="Methyl-accepting transducer" evidence="6">
    <location>
        <begin position="229"/>
        <end position="458"/>
    </location>
</feature>
<dbReference type="SUPFAM" id="SSF58104">
    <property type="entry name" value="Methyl-accepting chemotaxis protein (MCP) signaling domain"/>
    <property type="match status" value="1"/>
</dbReference>
<dbReference type="RefSeq" id="WP_011641974.1">
    <property type="nucleotide sequence ID" value="NC_008347.1"/>
</dbReference>
<feature type="compositionally biased region" description="Polar residues" evidence="4">
    <location>
        <begin position="249"/>
        <end position="265"/>
    </location>
</feature>
<feature type="transmembrane region" description="Helical" evidence="5">
    <location>
        <begin position="142"/>
        <end position="162"/>
    </location>
</feature>
<protein>
    <submittedName>
        <fullName evidence="7">Methyl-accepting chemotaxis sensory transducer</fullName>
    </submittedName>
</protein>
<dbReference type="KEGG" id="mmr:Mmar10_0031"/>
<reference evidence="7 8" key="1">
    <citation type="submission" date="2006-08" db="EMBL/GenBank/DDBJ databases">
        <title>Complete sequence of Maricaulis maris MCS10.</title>
        <authorList>
            <consortium name="US DOE Joint Genome Institute"/>
            <person name="Copeland A."/>
            <person name="Lucas S."/>
            <person name="Lapidus A."/>
            <person name="Barry K."/>
            <person name="Detter J.C."/>
            <person name="Glavina del Rio T."/>
            <person name="Hammon N."/>
            <person name="Israni S."/>
            <person name="Dalin E."/>
            <person name="Tice H."/>
            <person name="Pitluck S."/>
            <person name="Saunders E."/>
            <person name="Brettin T."/>
            <person name="Bruce D."/>
            <person name="Han C."/>
            <person name="Tapia R."/>
            <person name="Gilna P."/>
            <person name="Schmutz J."/>
            <person name="Larimer F."/>
            <person name="Land M."/>
            <person name="Hauser L."/>
            <person name="Kyrpides N."/>
            <person name="Mikhailova N."/>
            <person name="Viollier P."/>
            <person name="Stephens C."/>
            <person name="Richardson P."/>
        </authorList>
    </citation>
    <scope>NUCLEOTIDE SEQUENCE [LARGE SCALE GENOMIC DNA]</scope>
    <source>
        <strain evidence="7 8">MCS10</strain>
    </source>
</reference>
<evidence type="ECO:0000256" key="1">
    <source>
        <dbReference type="ARBA" id="ARBA00023224"/>
    </source>
</evidence>